<proteinExistence type="predicted"/>
<dbReference type="PANTHER" id="PTHR31672:SF13">
    <property type="entry name" value="F-BOX PROTEIN CPR30-LIKE"/>
    <property type="match status" value="1"/>
</dbReference>
<dbReference type="EMBL" id="PSQE01000003">
    <property type="protein sequence ID" value="RHN66044.1"/>
    <property type="molecule type" value="Genomic_DNA"/>
</dbReference>
<dbReference type="Pfam" id="PF07734">
    <property type="entry name" value="FBA_1"/>
    <property type="match status" value="1"/>
</dbReference>
<evidence type="ECO:0000313" key="6">
    <source>
        <dbReference type="Proteomes" id="UP000265566"/>
    </source>
</evidence>
<dbReference type="HOGENOM" id="CLU_027176_1_4_1"/>
<reference evidence="2 5" key="2">
    <citation type="journal article" date="2014" name="BMC Genomics">
        <title>An improved genome release (version Mt4.0) for the model legume Medicago truncatula.</title>
        <authorList>
            <person name="Tang H."/>
            <person name="Krishnakumar V."/>
            <person name="Bidwell S."/>
            <person name="Rosen B."/>
            <person name="Chan A."/>
            <person name="Zhou S."/>
            <person name="Gentzbittel L."/>
            <person name="Childs K.L."/>
            <person name="Yandell M."/>
            <person name="Gundlach H."/>
            <person name="Mayer K.F."/>
            <person name="Schwartz D.C."/>
            <person name="Town C.D."/>
        </authorList>
    </citation>
    <scope>GENOME REANNOTATION</scope>
    <source>
        <strain evidence="2">A17</strain>
        <strain evidence="4 5">cv. Jemalong A17</strain>
    </source>
</reference>
<dbReference type="InterPro" id="IPR017451">
    <property type="entry name" value="F-box-assoc_interact_dom"/>
</dbReference>
<evidence type="ECO:0000259" key="1">
    <source>
        <dbReference type="Pfam" id="PF07734"/>
    </source>
</evidence>
<evidence type="ECO:0000313" key="2">
    <source>
        <dbReference type="EMBL" id="KEH33128.1"/>
    </source>
</evidence>
<reference evidence="2 5" key="1">
    <citation type="journal article" date="2011" name="Nature">
        <title>The Medicago genome provides insight into the evolution of rhizobial symbioses.</title>
        <authorList>
            <person name="Young N.D."/>
            <person name="Debelle F."/>
            <person name="Oldroyd G.E."/>
            <person name="Geurts R."/>
            <person name="Cannon S.B."/>
            <person name="Udvardi M.K."/>
            <person name="Benedito V.A."/>
            <person name="Mayer K.F."/>
            <person name="Gouzy J."/>
            <person name="Schoof H."/>
            <person name="Van de Peer Y."/>
            <person name="Proost S."/>
            <person name="Cook D.R."/>
            <person name="Meyers B.C."/>
            <person name="Spannagl M."/>
            <person name="Cheung F."/>
            <person name="De Mita S."/>
            <person name="Krishnakumar V."/>
            <person name="Gundlach H."/>
            <person name="Zhou S."/>
            <person name="Mudge J."/>
            <person name="Bharti A.K."/>
            <person name="Murray J.D."/>
            <person name="Naoumkina M.A."/>
            <person name="Rosen B."/>
            <person name="Silverstein K.A."/>
            <person name="Tang H."/>
            <person name="Rombauts S."/>
            <person name="Zhao P.X."/>
            <person name="Zhou P."/>
            <person name="Barbe V."/>
            <person name="Bardou P."/>
            <person name="Bechner M."/>
            <person name="Bellec A."/>
            <person name="Berger A."/>
            <person name="Berges H."/>
            <person name="Bidwell S."/>
            <person name="Bisseling T."/>
            <person name="Choisne N."/>
            <person name="Couloux A."/>
            <person name="Denny R."/>
            <person name="Deshpande S."/>
            <person name="Dai X."/>
            <person name="Doyle J.J."/>
            <person name="Dudez A.M."/>
            <person name="Farmer A.D."/>
            <person name="Fouteau S."/>
            <person name="Franken C."/>
            <person name="Gibelin C."/>
            <person name="Gish J."/>
            <person name="Goldstein S."/>
            <person name="Gonzalez A.J."/>
            <person name="Green P.J."/>
            <person name="Hallab A."/>
            <person name="Hartog M."/>
            <person name="Hua A."/>
            <person name="Humphray S.J."/>
            <person name="Jeong D.H."/>
            <person name="Jing Y."/>
            <person name="Jocker A."/>
            <person name="Kenton S.M."/>
            <person name="Kim D.J."/>
            <person name="Klee K."/>
            <person name="Lai H."/>
            <person name="Lang C."/>
            <person name="Lin S."/>
            <person name="Macmil S.L."/>
            <person name="Magdelenat G."/>
            <person name="Matthews L."/>
            <person name="McCorrison J."/>
            <person name="Monaghan E.L."/>
            <person name="Mun J.H."/>
            <person name="Najar F.Z."/>
            <person name="Nicholson C."/>
            <person name="Noirot C."/>
            <person name="O'Bleness M."/>
            <person name="Paule C.R."/>
            <person name="Poulain J."/>
            <person name="Prion F."/>
            <person name="Qin B."/>
            <person name="Qu C."/>
            <person name="Retzel E.F."/>
            <person name="Riddle C."/>
            <person name="Sallet E."/>
            <person name="Samain S."/>
            <person name="Samson N."/>
            <person name="Sanders I."/>
            <person name="Saurat O."/>
            <person name="Scarpelli C."/>
            <person name="Schiex T."/>
            <person name="Segurens B."/>
            <person name="Severin A.J."/>
            <person name="Sherrier D.J."/>
            <person name="Shi R."/>
            <person name="Sims S."/>
            <person name="Singer S.R."/>
            <person name="Sinharoy S."/>
            <person name="Sterck L."/>
            <person name="Viollet A."/>
            <person name="Wang B.B."/>
            <person name="Wang K."/>
            <person name="Wang M."/>
            <person name="Wang X."/>
            <person name="Warfsmann J."/>
            <person name="Weissenbach J."/>
            <person name="White D.D."/>
            <person name="White J.D."/>
            <person name="Wiley G.B."/>
            <person name="Wincker P."/>
            <person name="Xing Y."/>
            <person name="Yang L."/>
            <person name="Yao Z."/>
            <person name="Ying F."/>
            <person name="Zhai J."/>
            <person name="Zhou L."/>
            <person name="Zuber A."/>
            <person name="Denarie J."/>
            <person name="Dixon R.A."/>
            <person name="May G.D."/>
            <person name="Schwartz D.C."/>
            <person name="Rogers J."/>
            <person name="Quetier F."/>
            <person name="Town C.D."/>
            <person name="Roe B.A."/>
        </authorList>
    </citation>
    <scope>NUCLEOTIDE SEQUENCE [LARGE SCALE GENOMIC DNA]</scope>
    <source>
        <strain evidence="2">A17</strain>
        <strain evidence="4 5">cv. Jemalong A17</strain>
    </source>
</reference>
<evidence type="ECO:0000313" key="5">
    <source>
        <dbReference type="Proteomes" id="UP000002051"/>
    </source>
</evidence>
<dbReference type="InterPro" id="IPR006527">
    <property type="entry name" value="F-box-assoc_dom_typ1"/>
</dbReference>
<keyword evidence="5" id="KW-1185">Reference proteome</keyword>
<dbReference type="PANTHER" id="PTHR31672">
    <property type="entry name" value="BNACNNG10540D PROTEIN"/>
    <property type="match status" value="1"/>
</dbReference>
<evidence type="ECO:0000313" key="3">
    <source>
        <dbReference type="EMBL" id="RHN66044.1"/>
    </source>
</evidence>
<reference evidence="4" key="3">
    <citation type="submission" date="2015-04" db="UniProtKB">
        <authorList>
            <consortium name="EnsemblPlants"/>
        </authorList>
    </citation>
    <scope>IDENTIFICATION</scope>
    <source>
        <strain evidence="4">cv. Jemalong A17</strain>
    </source>
</reference>
<evidence type="ECO:0000313" key="4">
    <source>
        <dbReference type="EnsemblPlants" id="KEH33128"/>
    </source>
</evidence>
<dbReference type="Proteomes" id="UP000002051">
    <property type="component" value="Chromosome 3"/>
</dbReference>
<dbReference type="OrthoDB" id="1433502at2759"/>
<dbReference type="EMBL" id="CM001219">
    <property type="protein sequence ID" value="KEH33128.1"/>
    <property type="molecule type" value="Genomic_DNA"/>
</dbReference>
<reference evidence="6" key="4">
    <citation type="journal article" date="2018" name="Nat. Plants">
        <title>Whole-genome landscape of Medicago truncatula symbiotic genes.</title>
        <authorList>
            <person name="Pecrix Y."/>
            <person name="Staton S.E."/>
            <person name="Sallet E."/>
            <person name="Lelandais-Briere C."/>
            <person name="Moreau S."/>
            <person name="Carrere S."/>
            <person name="Blein T."/>
            <person name="Jardinaud M.F."/>
            <person name="Latrasse D."/>
            <person name="Zouine M."/>
            <person name="Zahm M."/>
            <person name="Kreplak J."/>
            <person name="Mayjonade B."/>
            <person name="Satge C."/>
            <person name="Perez M."/>
            <person name="Cauet S."/>
            <person name="Marande W."/>
            <person name="Chantry-Darmon C."/>
            <person name="Lopez-Roques C."/>
            <person name="Bouchez O."/>
            <person name="Berard A."/>
            <person name="Debelle F."/>
            <person name="Munos S."/>
            <person name="Bendahmane A."/>
            <person name="Berges H."/>
            <person name="Niebel A."/>
            <person name="Buitink J."/>
            <person name="Frugier F."/>
            <person name="Benhamed M."/>
            <person name="Crespi M."/>
            <person name="Gouzy J."/>
            <person name="Gamas P."/>
        </authorList>
    </citation>
    <scope>NUCLEOTIDE SEQUENCE [LARGE SCALE GENOMIC DNA]</scope>
    <source>
        <strain evidence="6">cv. Jemalong A17</strain>
    </source>
</reference>
<accession>A0A072UVL4</accession>
<dbReference type="KEGG" id="mtr:25488685"/>
<gene>
    <name evidence="4" type="primary">25488685</name>
    <name evidence="2" type="ordered locus">MTR_3g024130</name>
    <name evidence="3" type="ORF">MtrunA17_Chr3g0086501</name>
</gene>
<name>A0A072UVL4_MEDTR</name>
<feature type="domain" description="F-box associated beta-propeller type 1" evidence="1">
    <location>
        <begin position="38"/>
        <end position="307"/>
    </location>
</feature>
<reference evidence="3" key="5">
    <citation type="journal article" date="2018" name="Nat. Plants">
        <title>Whole-genome landscape of Medicago truncatula symbiotic genes.</title>
        <authorList>
            <person name="Pecrix Y."/>
            <person name="Gamas P."/>
            <person name="Carrere S."/>
        </authorList>
    </citation>
    <scope>NUCLEOTIDE SEQUENCE</scope>
    <source>
        <tissue evidence="3">Leaves</tissue>
    </source>
</reference>
<organism evidence="2 5">
    <name type="scientific">Medicago truncatula</name>
    <name type="common">Barrel medic</name>
    <name type="synonym">Medicago tribuloides</name>
    <dbReference type="NCBI Taxonomy" id="3880"/>
    <lineage>
        <taxon>Eukaryota</taxon>
        <taxon>Viridiplantae</taxon>
        <taxon>Streptophyta</taxon>
        <taxon>Embryophyta</taxon>
        <taxon>Tracheophyta</taxon>
        <taxon>Spermatophyta</taxon>
        <taxon>Magnoliopsida</taxon>
        <taxon>eudicotyledons</taxon>
        <taxon>Gunneridae</taxon>
        <taxon>Pentapetalae</taxon>
        <taxon>rosids</taxon>
        <taxon>fabids</taxon>
        <taxon>Fabales</taxon>
        <taxon>Fabaceae</taxon>
        <taxon>Papilionoideae</taxon>
        <taxon>50 kb inversion clade</taxon>
        <taxon>NPAAA clade</taxon>
        <taxon>Hologalegina</taxon>
        <taxon>IRL clade</taxon>
        <taxon>Trifolieae</taxon>
        <taxon>Medicago</taxon>
    </lineage>
</organism>
<protein>
    <submittedName>
        <fullName evidence="2">F-box protein interaction domain protein</fullName>
    </submittedName>
    <submittedName>
        <fullName evidence="3">Putative F-box associated interaction domain-containing protein</fullName>
    </submittedName>
</protein>
<dbReference type="Gramene" id="rna13955">
    <property type="protein sequence ID" value="RHN66044.1"/>
    <property type="gene ID" value="gene13955"/>
</dbReference>
<dbReference type="Proteomes" id="UP000265566">
    <property type="component" value="Chromosome 3"/>
</dbReference>
<dbReference type="AlphaFoldDB" id="A0A072UVL4"/>
<dbReference type="InterPro" id="IPR050796">
    <property type="entry name" value="SCF_F-box_component"/>
</dbReference>
<dbReference type="EnsemblPlants" id="KEH33128">
    <property type="protein sequence ID" value="KEH33128"/>
    <property type="gene ID" value="MTR_3g024130"/>
</dbReference>
<sequence length="319" mass="36831">MCRLHCVSYDSSNKILKSDPFDKDLKSYSLDSIFTNIISNVTKFDYAPNNFKLCFYSIVGSCNGILCIASEYIDLVILWNPSIRKVKELPIFERPRNISIQMMTFGFGYDSFSDNYKVIIVFRCSIRESSGNLVNKTKVKVHTLGTNYWKIIPEFPFGGVPIERTGKFVSGTINWLTSIEFYRESPYFIVSYDLGKESYQEVLLPDCRGADAFHLRLCVLRDCLCILAGHDVWSMKEYGNKESWTKLFTISYLHDSTTYYTCTEVIYIFEDDQVLLKVEGGWKSKLVLYNSRNGTFQFTKFDPTPKVCIESLISPCSYR</sequence>
<dbReference type="NCBIfam" id="TIGR01640">
    <property type="entry name" value="F_box_assoc_1"/>
    <property type="match status" value="1"/>
</dbReference>